<proteinExistence type="predicted"/>
<sequence>MLGLRVLCGALPATAALPPTPRARCNAPEKAGRASLLAVPTAVSLSLSLSLVLWSSPVNAGILSGSTGLESVPAPELPRLEFLDKWNAENQRKYAENDSRFKSTKVLKELLEKSKQNKQKNERAIQDKYCLRGAEWGVGDCSTVGMTDQERDDFISELRKKVGE</sequence>
<name>A0ACD5X186_AVESA</name>
<reference evidence="1" key="2">
    <citation type="submission" date="2025-09" db="UniProtKB">
        <authorList>
            <consortium name="EnsemblPlants"/>
        </authorList>
    </citation>
    <scope>IDENTIFICATION</scope>
</reference>
<evidence type="ECO:0000313" key="1">
    <source>
        <dbReference type="EnsemblPlants" id="AVESA.00010b.r2.4CG1331730.1.CDS"/>
    </source>
</evidence>
<keyword evidence="2" id="KW-1185">Reference proteome</keyword>
<protein>
    <submittedName>
        <fullName evidence="1">Uncharacterized protein</fullName>
    </submittedName>
</protein>
<dbReference type="EnsemblPlants" id="AVESA.00010b.r2.4CG1331730.1">
    <property type="protein sequence ID" value="AVESA.00010b.r2.4CG1331730.1.CDS"/>
    <property type="gene ID" value="AVESA.00010b.r2.4CG1331730"/>
</dbReference>
<reference evidence="1" key="1">
    <citation type="submission" date="2021-05" db="EMBL/GenBank/DDBJ databases">
        <authorList>
            <person name="Scholz U."/>
            <person name="Mascher M."/>
            <person name="Fiebig A."/>
        </authorList>
    </citation>
    <scope>NUCLEOTIDE SEQUENCE [LARGE SCALE GENOMIC DNA]</scope>
</reference>
<organism evidence="1 2">
    <name type="scientific">Avena sativa</name>
    <name type="common">Oat</name>
    <dbReference type="NCBI Taxonomy" id="4498"/>
    <lineage>
        <taxon>Eukaryota</taxon>
        <taxon>Viridiplantae</taxon>
        <taxon>Streptophyta</taxon>
        <taxon>Embryophyta</taxon>
        <taxon>Tracheophyta</taxon>
        <taxon>Spermatophyta</taxon>
        <taxon>Magnoliopsida</taxon>
        <taxon>Liliopsida</taxon>
        <taxon>Poales</taxon>
        <taxon>Poaceae</taxon>
        <taxon>BOP clade</taxon>
        <taxon>Pooideae</taxon>
        <taxon>Poodae</taxon>
        <taxon>Poeae</taxon>
        <taxon>Poeae Chloroplast Group 1 (Aveneae type)</taxon>
        <taxon>Aveninae</taxon>
        <taxon>Avena</taxon>
    </lineage>
</organism>
<dbReference type="Proteomes" id="UP001732700">
    <property type="component" value="Chromosome 4C"/>
</dbReference>
<evidence type="ECO:0000313" key="2">
    <source>
        <dbReference type="Proteomes" id="UP001732700"/>
    </source>
</evidence>
<accession>A0ACD5X186</accession>